<evidence type="ECO:0000313" key="1">
    <source>
        <dbReference type="EMBL" id="KHJ87781.1"/>
    </source>
</evidence>
<sequence length="146" mass="16447">MLVVSTTQRLSVQGLLSCLEERNKDPVIGSVVRILAKKIPVEWSTCVEAEKKRRTLVSSGIKEPEGDLPPSQQQLDVEGKVTTILDALNVQCRPTREFCIAFFNPCEFTQYVNERTFADSTPDLILCPRTIVEQVSALLLRFLFFS</sequence>
<keyword evidence="2" id="KW-1185">Reference proteome</keyword>
<name>A0A0B1SV61_OESDE</name>
<gene>
    <name evidence="1" type="ORF">OESDEN_12436</name>
</gene>
<accession>A0A0B1SV61</accession>
<organism evidence="1 2">
    <name type="scientific">Oesophagostomum dentatum</name>
    <name type="common">Nodular worm</name>
    <dbReference type="NCBI Taxonomy" id="61180"/>
    <lineage>
        <taxon>Eukaryota</taxon>
        <taxon>Metazoa</taxon>
        <taxon>Ecdysozoa</taxon>
        <taxon>Nematoda</taxon>
        <taxon>Chromadorea</taxon>
        <taxon>Rhabditida</taxon>
        <taxon>Rhabditina</taxon>
        <taxon>Rhabditomorpha</taxon>
        <taxon>Strongyloidea</taxon>
        <taxon>Strongylidae</taxon>
        <taxon>Oesophagostomum</taxon>
    </lineage>
</organism>
<evidence type="ECO:0000313" key="2">
    <source>
        <dbReference type="Proteomes" id="UP000053660"/>
    </source>
</evidence>
<proteinExistence type="predicted"/>
<protein>
    <submittedName>
        <fullName evidence="1">Uncharacterized protein</fullName>
    </submittedName>
</protein>
<reference evidence="1 2" key="1">
    <citation type="submission" date="2014-03" db="EMBL/GenBank/DDBJ databases">
        <title>Draft genome of the hookworm Oesophagostomum dentatum.</title>
        <authorList>
            <person name="Mitreva M."/>
        </authorList>
    </citation>
    <scope>NUCLEOTIDE SEQUENCE [LARGE SCALE GENOMIC DNA]</scope>
    <source>
        <strain evidence="1 2">OD-Hann</strain>
    </source>
</reference>
<dbReference type="EMBL" id="KN557029">
    <property type="protein sequence ID" value="KHJ87781.1"/>
    <property type="molecule type" value="Genomic_DNA"/>
</dbReference>
<dbReference type="OrthoDB" id="5870018at2759"/>
<dbReference type="Proteomes" id="UP000053660">
    <property type="component" value="Unassembled WGS sequence"/>
</dbReference>
<dbReference type="AlphaFoldDB" id="A0A0B1SV61"/>